<evidence type="ECO:0000313" key="2">
    <source>
        <dbReference type="EMBL" id="KAK0716017.1"/>
    </source>
</evidence>
<name>A0AA40DWC5_9PEZI</name>
<sequence>MPNTQWLFCTATTKIYTNKPICSKFAPESATNSRSDLIQPQALPPSLLIDRHIKAAPLVHSCCSSVLEGIFVPPHVRRHLFFRKSAFSPPSRRLLLVRQQLSALHPGAAHAPSKPEAPTAARPRFGFFTCANVVTFWSNMSKEDSIAPARRTLSVTSAWNAFTTSCSRATSSAARPVAAEPYPLAVSSPLHQLDTVTAYVERDGVWGGRPRRVENELMWMNLTTLKADVTKPQPDELQGAPGTLSLEKLSVESLAFFMHPWHLKLSEREVCNSSFAELASLPLHDTWIPLAEFYTSLARIEKYMATDDIIERGHMVLRNRWPLVIPLLMATGSAESMYTVSSPFPAQAFEEATSEMNSFNLPLRTRRPDPILYGEYTAVFLREPDLGRLRYGMVTRNAKGQLEVYDPADVADAVDDAAAQLAWRHGIGALPLWVEGEEREGPDKAKRKGMKTAKGSGMKKANEKGRSSKCRHMDQSPKSYQYV</sequence>
<accession>A0AA40DWC5</accession>
<comment type="caution">
    <text evidence="2">The sequence shown here is derived from an EMBL/GenBank/DDBJ whole genome shotgun (WGS) entry which is preliminary data.</text>
</comment>
<reference evidence="2" key="1">
    <citation type="submission" date="2023-06" db="EMBL/GenBank/DDBJ databases">
        <title>Genome-scale phylogeny and comparative genomics of the fungal order Sordariales.</title>
        <authorList>
            <consortium name="Lawrence Berkeley National Laboratory"/>
            <person name="Hensen N."/>
            <person name="Bonometti L."/>
            <person name="Westerberg I."/>
            <person name="Brannstrom I.O."/>
            <person name="Guillou S."/>
            <person name="Cros-Aarteil S."/>
            <person name="Calhoun S."/>
            <person name="Haridas S."/>
            <person name="Kuo A."/>
            <person name="Mondo S."/>
            <person name="Pangilinan J."/>
            <person name="Riley R."/>
            <person name="Labutti K."/>
            <person name="Andreopoulos B."/>
            <person name="Lipzen A."/>
            <person name="Chen C."/>
            <person name="Yanf M."/>
            <person name="Daum C."/>
            <person name="Ng V."/>
            <person name="Clum A."/>
            <person name="Steindorff A."/>
            <person name="Ohm R."/>
            <person name="Martin F."/>
            <person name="Silar P."/>
            <person name="Natvig D."/>
            <person name="Lalanne C."/>
            <person name="Gautier V."/>
            <person name="Ament-Velasquez S.L."/>
            <person name="Kruys A."/>
            <person name="Hutchinson M.I."/>
            <person name="Powell A.J."/>
            <person name="Barry K."/>
            <person name="Miller A.N."/>
            <person name="Grigoriev I.V."/>
            <person name="Debuchy R."/>
            <person name="Gladieux P."/>
            <person name="Thoren M.H."/>
            <person name="Johannesson H."/>
        </authorList>
    </citation>
    <scope>NUCLEOTIDE SEQUENCE</scope>
    <source>
        <strain evidence="2">SMH4607-1</strain>
    </source>
</reference>
<proteinExistence type="predicted"/>
<keyword evidence="3" id="KW-1185">Reference proteome</keyword>
<dbReference type="Proteomes" id="UP001172102">
    <property type="component" value="Unassembled WGS sequence"/>
</dbReference>
<gene>
    <name evidence="2" type="ORF">B0H67DRAFT_554426</name>
</gene>
<feature type="compositionally biased region" description="Basic and acidic residues" evidence="1">
    <location>
        <begin position="460"/>
        <end position="475"/>
    </location>
</feature>
<dbReference type="EMBL" id="JAUKUA010000004">
    <property type="protein sequence ID" value="KAK0716017.1"/>
    <property type="molecule type" value="Genomic_DNA"/>
</dbReference>
<feature type="region of interest" description="Disordered" evidence="1">
    <location>
        <begin position="438"/>
        <end position="483"/>
    </location>
</feature>
<evidence type="ECO:0000256" key="1">
    <source>
        <dbReference type="SAM" id="MobiDB-lite"/>
    </source>
</evidence>
<evidence type="ECO:0000313" key="3">
    <source>
        <dbReference type="Proteomes" id="UP001172102"/>
    </source>
</evidence>
<protein>
    <submittedName>
        <fullName evidence="2">Uncharacterized protein</fullName>
    </submittedName>
</protein>
<organism evidence="2 3">
    <name type="scientific">Lasiosphaeris hirsuta</name>
    <dbReference type="NCBI Taxonomy" id="260670"/>
    <lineage>
        <taxon>Eukaryota</taxon>
        <taxon>Fungi</taxon>
        <taxon>Dikarya</taxon>
        <taxon>Ascomycota</taxon>
        <taxon>Pezizomycotina</taxon>
        <taxon>Sordariomycetes</taxon>
        <taxon>Sordariomycetidae</taxon>
        <taxon>Sordariales</taxon>
        <taxon>Lasiosphaeriaceae</taxon>
        <taxon>Lasiosphaeris</taxon>
    </lineage>
</organism>
<dbReference type="AlphaFoldDB" id="A0AA40DWC5"/>